<dbReference type="Pfam" id="PF00566">
    <property type="entry name" value="RabGAP-TBC"/>
    <property type="match status" value="1"/>
</dbReference>
<feature type="compositionally biased region" description="Polar residues" evidence="3">
    <location>
        <begin position="736"/>
        <end position="745"/>
    </location>
</feature>
<protein>
    <submittedName>
        <fullName evidence="5">Molybdopterin biosynthesis protein MoeB</fullName>
    </submittedName>
</protein>
<name>A0AAN6DTC8_9EURO</name>
<dbReference type="PANTHER" id="PTHR22957:SF337">
    <property type="entry name" value="TBC1 DOMAIN FAMILY MEMBER 5"/>
    <property type="match status" value="1"/>
</dbReference>
<keyword evidence="6" id="KW-1185">Reference proteome</keyword>
<sequence length="745" mass="83397">MVVIVDGSYTGVLLSRSGMLTSPLFIPRQEPRRPTSSCMLPLILIRSYRFEHRTFDVHLIAAGPFATVMRTFEENQRRWSSLFSTSIGVDLRQALRDGEGFDPCEDGLRSVCWKAFLLYGPLSQRSWPKKLAESRSAYVSLRNHFLRFIEHPNDIHSSADPLADDEASPWSTLRQDEEAREEIFQDVTRCMQDNYFFREPATQKQLLDILFIYAKLNPDVGYRQGMHELLAPILWVAQQDAVDALSVPDTSKSAEGVDFMLEVLDARNVEHDAFSLFCALMQTAKAFYEIGESRDSSPIIERSKRIHDGILASIDPELALHMNVIGILPQIYSIRWIRLLFGREFEFQDVLRIWDLLFAENLRPEIIDLTCVAMLLRCRWSLIEADYTTAITSLTHYTVPGPSEPRSLVKDAIFLGRNQNTEAGATVIQHYTGRRPKQSDAPNSRSSSAARTTRTQHRHSPSASPGRLAASQKQLEGLFQEVTGGLQKRTEGWNVSKAVRSAVGEVRRGMNNYQTSQARQAIKDPLDTGQVEETTQTLQRKLQQLQDRNALLAKLLEDAVDSLRSVKLTSKEDADATENNLNISLAKIQFVSVYLSDPEIPIPNEEHVQPSEDAAMVQGSAEEQSEASAEPEAQHQGTVVTLPVRTTQASGKAETASTSEKDDRETHKGPSRPSLMDASFSFMLGENRHRSSFVSSAGPLPEQRRDSSSRGGPKQTLADAKTQQARNSSKGEDDSFTLTKLQGAK</sequence>
<dbReference type="GO" id="GO:0005096">
    <property type="term" value="F:GTPase activator activity"/>
    <property type="evidence" value="ECO:0007669"/>
    <property type="project" value="UniProtKB-KW"/>
</dbReference>
<comment type="caution">
    <text evidence="5">The sequence shown here is derived from an EMBL/GenBank/DDBJ whole genome shotgun (WGS) entry which is preliminary data.</text>
</comment>
<keyword evidence="2" id="KW-0175">Coiled coil</keyword>
<feature type="compositionally biased region" description="Polar residues" evidence="3">
    <location>
        <begin position="644"/>
        <end position="658"/>
    </location>
</feature>
<feature type="compositionally biased region" description="Low complexity" evidence="3">
    <location>
        <begin position="444"/>
        <end position="453"/>
    </location>
</feature>
<feature type="region of interest" description="Disordered" evidence="3">
    <location>
        <begin position="601"/>
        <end position="677"/>
    </location>
</feature>
<feature type="domain" description="Rab-GAP TBC" evidence="4">
    <location>
        <begin position="103"/>
        <end position="361"/>
    </location>
</feature>
<dbReference type="PROSITE" id="PS50086">
    <property type="entry name" value="TBC_RABGAP"/>
    <property type="match status" value="1"/>
</dbReference>
<dbReference type="InterPro" id="IPR000195">
    <property type="entry name" value="Rab-GAP-TBC_dom"/>
</dbReference>
<dbReference type="FunFam" id="1.10.472.80:FF:000038">
    <property type="entry name" value="TBC1 domain family member 5"/>
    <property type="match status" value="1"/>
</dbReference>
<dbReference type="FunFam" id="1.10.8.270:FF:000031">
    <property type="entry name" value="TBC1 domain family member 5"/>
    <property type="match status" value="1"/>
</dbReference>
<feature type="region of interest" description="Disordered" evidence="3">
    <location>
        <begin position="430"/>
        <end position="470"/>
    </location>
</feature>
<dbReference type="Proteomes" id="UP001203852">
    <property type="component" value="Unassembled WGS sequence"/>
</dbReference>
<feature type="compositionally biased region" description="Basic and acidic residues" evidence="3">
    <location>
        <begin position="659"/>
        <end position="668"/>
    </location>
</feature>
<proteinExistence type="predicted"/>
<organism evidence="5 6">
    <name type="scientific">Exophiala viscosa</name>
    <dbReference type="NCBI Taxonomy" id="2486360"/>
    <lineage>
        <taxon>Eukaryota</taxon>
        <taxon>Fungi</taxon>
        <taxon>Dikarya</taxon>
        <taxon>Ascomycota</taxon>
        <taxon>Pezizomycotina</taxon>
        <taxon>Eurotiomycetes</taxon>
        <taxon>Chaetothyriomycetidae</taxon>
        <taxon>Chaetothyriales</taxon>
        <taxon>Herpotrichiellaceae</taxon>
        <taxon>Exophiala</taxon>
    </lineage>
</organism>
<evidence type="ECO:0000256" key="3">
    <source>
        <dbReference type="SAM" id="MobiDB-lite"/>
    </source>
</evidence>
<feature type="coiled-coil region" evidence="2">
    <location>
        <begin position="528"/>
        <end position="562"/>
    </location>
</feature>
<evidence type="ECO:0000259" key="4">
    <source>
        <dbReference type="PROSITE" id="PS50086"/>
    </source>
</evidence>
<evidence type="ECO:0000256" key="2">
    <source>
        <dbReference type="SAM" id="Coils"/>
    </source>
</evidence>
<dbReference type="PANTHER" id="PTHR22957">
    <property type="entry name" value="TBC1 DOMAIN FAMILY MEMBER GTPASE-ACTIVATING PROTEIN"/>
    <property type="match status" value="1"/>
</dbReference>
<dbReference type="EMBL" id="MU404356">
    <property type="protein sequence ID" value="KAI1611262.1"/>
    <property type="molecule type" value="Genomic_DNA"/>
</dbReference>
<dbReference type="AlphaFoldDB" id="A0AAN6DTC8"/>
<evidence type="ECO:0000313" key="6">
    <source>
        <dbReference type="Proteomes" id="UP001203852"/>
    </source>
</evidence>
<accession>A0AAN6DTC8</accession>
<dbReference type="Gene3D" id="1.10.472.80">
    <property type="entry name" value="Ypt/Rab-GAP domain of gyp1p, domain 3"/>
    <property type="match status" value="1"/>
</dbReference>
<gene>
    <name evidence="5" type="ORF">EDD36DRAFT_284091</name>
</gene>
<dbReference type="SUPFAM" id="SSF47923">
    <property type="entry name" value="Ypt/Rab-GAP domain of gyp1p"/>
    <property type="match status" value="2"/>
</dbReference>
<dbReference type="Gene3D" id="1.10.8.270">
    <property type="entry name" value="putative rabgap domain of human tbc1 domain family member 14 like domains"/>
    <property type="match status" value="1"/>
</dbReference>
<dbReference type="SMART" id="SM00164">
    <property type="entry name" value="TBC"/>
    <property type="match status" value="1"/>
</dbReference>
<evidence type="ECO:0000313" key="5">
    <source>
        <dbReference type="EMBL" id="KAI1611262.1"/>
    </source>
</evidence>
<evidence type="ECO:0000256" key="1">
    <source>
        <dbReference type="ARBA" id="ARBA00022468"/>
    </source>
</evidence>
<reference evidence="5" key="1">
    <citation type="journal article" date="2022" name="bioRxiv">
        <title>Deciphering the potential niche of two novel black yeast fungi from a biological soil crust based on their genomes, phenotypes, and melanin regulation.</title>
        <authorList>
            <consortium name="DOE Joint Genome Institute"/>
            <person name="Carr E.C."/>
            <person name="Barton Q."/>
            <person name="Grambo S."/>
            <person name="Sullivan M."/>
            <person name="Renfro C.M."/>
            <person name="Kuo A."/>
            <person name="Pangilinan J."/>
            <person name="Lipzen A."/>
            <person name="Keymanesh K."/>
            <person name="Savage E."/>
            <person name="Barry K."/>
            <person name="Grigoriev I.V."/>
            <person name="Riekhof W.R."/>
            <person name="Harris S.S."/>
        </authorList>
    </citation>
    <scope>NUCLEOTIDE SEQUENCE</scope>
    <source>
        <strain evidence="5">JF 03-4F</strain>
    </source>
</reference>
<feature type="region of interest" description="Disordered" evidence="3">
    <location>
        <begin position="690"/>
        <end position="745"/>
    </location>
</feature>
<dbReference type="InterPro" id="IPR035969">
    <property type="entry name" value="Rab-GAP_TBC_sf"/>
</dbReference>
<keyword evidence="1" id="KW-0343">GTPase activation</keyword>
<feature type="compositionally biased region" description="Low complexity" evidence="3">
    <location>
        <begin position="618"/>
        <end position="636"/>
    </location>
</feature>